<evidence type="ECO:0000313" key="1">
    <source>
        <dbReference type="EMBL" id="CAH1962691.1"/>
    </source>
</evidence>
<comment type="caution">
    <text evidence="1">The sequence shown here is derived from an EMBL/GenBank/DDBJ whole genome shotgun (WGS) entry which is preliminary data.</text>
</comment>
<keyword evidence="2" id="KW-1185">Reference proteome</keyword>
<accession>A0A9P0NZD9</accession>
<dbReference type="EMBL" id="CAKOFQ010006703">
    <property type="protein sequence ID" value="CAH1962691.1"/>
    <property type="molecule type" value="Genomic_DNA"/>
</dbReference>
<dbReference type="AlphaFoldDB" id="A0A9P0NZD9"/>
<gene>
    <name evidence="1" type="ORF">ACAOBT_LOCUS4803</name>
</gene>
<protein>
    <submittedName>
        <fullName evidence="1">Uncharacterized protein</fullName>
    </submittedName>
</protein>
<name>A0A9P0NZD9_ACAOB</name>
<proteinExistence type="predicted"/>
<reference evidence="1" key="1">
    <citation type="submission" date="2022-03" db="EMBL/GenBank/DDBJ databases">
        <authorList>
            <person name="Sayadi A."/>
        </authorList>
    </citation>
    <scope>NUCLEOTIDE SEQUENCE</scope>
</reference>
<evidence type="ECO:0000313" key="2">
    <source>
        <dbReference type="Proteomes" id="UP001152888"/>
    </source>
</evidence>
<organism evidence="1 2">
    <name type="scientific">Acanthoscelides obtectus</name>
    <name type="common">Bean weevil</name>
    <name type="synonym">Bruchus obtectus</name>
    <dbReference type="NCBI Taxonomy" id="200917"/>
    <lineage>
        <taxon>Eukaryota</taxon>
        <taxon>Metazoa</taxon>
        <taxon>Ecdysozoa</taxon>
        <taxon>Arthropoda</taxon>
        <taxon>Hexapoda</taxon>
        <taxon>Insecta</taxon>
        <taxon>Pterygota</taxon>
        <taxon>Neoptera</taxon>
        <taxon>Endopterygota</taxon>
        <taxon>Coleoptera</taxon>
        <taxon>Polyphaga</taxon>
        <taxon>Cucujiformia</taxon>
        <taxon>Chrysomeloidea</taxon>
        <taxon>Chrysomelidae</taxon>
        <taxon>Bruchinae</taxon>
        <taxon>Bruchini</taxon>
        <taxon>Acanthoscelides</taxon>
    </lineage>
</organism>
<sequence>MNNSIFVKNVVFIQFSPS</sequence>
<dbReference type="Proteomes" id="UP001152888">
    <property type="component" value="Unassembled WGS sequence"/>
</dbReference>